<dbReference type="STRING" id="1122247.GCA_000379865_02462"/>
<reference evidence="3 4" key="1">
    <citation type="journal article" date="2012" name="J. Bacteriol.">
        <title>Genome sequence of Mycobacterium hassiacum DSM 44199, a rare source of heat-stable mycobacterial proteins.</title>
        <authorList>
            <person name="Tiago I."/>
            <person name="Maranha A."/>
            <person name="Mendes V."/>
            <person name="Alarico S."/>
            <person name="Moynihan P.J."/>
            <person name="Clarke A.J."/>
            <person name="Macedo-Ribeiro S."/>
            <person name="Pereira P.J."/>
            <person name="Empadinhas N."/>
        </authorList>
    </citation>
    <scope>NUCLEOTIDE SEQUENCE [LARGE SCALE GENOMIC DNA]</scope>
    <source>
        <strain evidence="4">DSM 44199 / CIP 105218 / JCM 12690 / 3849</strain>
    </source>
</reference>
<feature type="region of interest" description="Disordered" evidence="1">
    <location>
        <begin position="117"/>
        <end position="140"/>
    </location>
</feature>
<feature type="transmembrane region" description="Helical" evidence="2">
    <location>
        <begin position="91"/>
        <end position="112"/>
    </location>
</feature>
<organism evidence="3 4">
    <name type="scientific">Mycolicibacterium hassiacum (strain DSM 44199 / CIP 105218 / JCM 12690 / 3849)</name>
    <name type="common">Mycobacterium hassiacum</name>
    <dbReference type="NCBI Taxonomy" id="1122247"/>
    <lineage>
        <taxon>Bacteria</taxon>
        <taxon>Bacillati</taxon>
        <taxon>Actinomycetota</taxon>
        <taxon>Actinomycetes</taxon>
        <taxon>Mycobacteriales</taxon>
        <taxon>Mycobacteriaceae</taxon>
        <taxon>Mycolicibacterium</taxon>
    </lineage>
</organism>
<evidence type="ECO:0000256" key="1">
    <source>
        <dbReference type="SAM" id="MobiDB-lite"/>
    </source>
</evidence>
<dbReference type="eggNOG" id="COG0515">
    <property type="taxonomic scope" value="Bacteria"/>
</dbReference>
<keyword evidence="2" id="KW-0812">Transmembrane</keyword>
<keyword evidence="2" id="KW-0472">Membrane</keyword>
<evidence type="ECO:0000256" key="2">
    <source>
        <dbReference type="SAM" id="Phobius"/>
    </source>
</evidence>
<dbReference type="RefSeq" id="WP_005630520.1">
    <property type="nucleotide sequence ID" value="NZ_AMRA01000103.1"/>
</dbReference>
<dbReference type="OrthoDB" id="4733602at2"/>
<dbReference type="PATRIC" id="fig|1122247.3.peg.3696"/>
<sequence>MSSSTPSDPEPQQGDTPVDPAEPEPDEADTGPIQQISGVGAVEGQAQSDEQEWQQPRFDGPPLAGPSFASQFDAQVVGRPVARRRLNAKPFLIGAAVVGAVALTGGLVFWLVRPDGDDESPDSGATAAPTATPTESNVTEADVKLRRYLPKGYPAGACSLADAPEDALSQFECGPNNDPGGPRSATYTLMRDRAALESSFTEAIAAATRVDCPNRIQSPGPWRRNATPDKVSGTLFCGLRDDRPTVIWSDVDRLTLNIVDAGPEGPSFPQLYAWWSSHS</sequence>
<comment type="caution">
    <text evidence="3">The sequence shown here is derived from an EMBL/GenBank/DDBJ whole genome shotgun (WGS) entry which is preliminary data.</text>
</comment>
<feature type="compositionally biased region" description="Low complexity" evidence="1">
    <location>
        <begin position="125"/>
        <end position="134"/>
    </location>
</feature>
<keyword evidence="4" id="KW-1185">Reference proteome</keyword>
<protein>
    <submittedName>
        <fullName evidence="3">Uncharacterized protein</fullName>
    </submittedName>
</protein>
<evidence type="ECO:0000313" key="3">
    <source>
        <dbReference type="EMBL" id="EKF22169.1"/>
    </source>
</evidence>
<name>K5BIY4_MYCHD</name>
<dbReference type="EMBL" id="AMRA01000103">
    <property type="protein sequence ID" value="EKF22169.1"/>
    <property type="molecule type" value="Genomic_DNA"/>
</dbReference>
<accession>K5BIY4</accession>
<dbReference type="AlphaFoldDB" id="K5BIY4"/>
<evidence type="ECO:0000313" key="4">
    <source>
        <dbReference type="Proteomes" id="UP000006265"/>
    </source>
</evidence>
<keyword evidence="2" id="KW-1133">Transmembrane helix</keyword>
<gene>
    <name evidence="3" type="ORF">C731_3854</name>
</gene>
<feature type="region of interest" description="Disordered" evidence="1">
    <location>
        <begin position="1"/>
        <end position="67"/>
    </location>
</feature>
<proteinExistence type="predicted"/>
<dbReference type="Proteomes" id="UP000006265">
    <property type="component" value="Unassembled WGS sequence"/>
</dbReference>